<dbReference type="Pfam" id="PF01467">
    <property type="entry name" value="CTP_transf_like"/>
    <property type="match status" value="1"/>
</dbReference>
<dbReference type="InterPro" id="IPR014729">
    <property type="entry name" value="Rossmann-like_a/b/a_fold"/>
</dbReference>
<organism evidence="3">
    <name type="scientific">Candidatus Enterococcus clewellii</name>
    <dbReference type="NCBI Taxonomy" id="1834193"/>
    <lineage>
        <taxon>Bacteria</taxon>
        <taxon>Bacillati</taxon>
        <taxon>Bacillota</taxon>
        <taxon>Bacilli</taxon>
        <taxon>Lactobacillales</taxon>
        <taxon>Enterococcaceae</taxon>
        <taxon>Enterococcus</taxon>
    </lineage>
</organism>
<evidence type="ECO:0000313" key="4">
    <source>
        <dbReference type="EMBL" id="WYJ92387.1"/>
    </source>
</evidence>
<dbReference type="OrthoDB" id="9802794at2"/>
<dbReference type="InterPro" id="IPR027417">
    <property type="entry name" value="P-loop_NTPase"/>
</dbReference>
<dbReference type="InterPro" id="IPR004821">
    <property type="entry name" value="Cyt_trans-like"/>
</dbReference>
<evidence type="ECO:0000259" key="2">
    <source>
        <dbReference type="Pfam" id="PF13521"/>
    </source>
</evidence>
<dbReference type="Proteomes" id="UP000195141">
    <property type="component" value="Chromosome"/>
</dbReference>
<protein>
    <submittedName>
        <fullName evidence="3">Nicotinamide-nucleotide adenylyltransferase</fullName>
    </submittedName>
</protein>
<evidence type="ECO:0000313" key="3">
    <source>
        <dbReference type="EMBL" id="OTP16067.1"/>
    </source>
</evidence>
<dbReference type="SUPFAM" id="SSF52374">
    <property type="entry name" value="Nucleotidylyl transferase"/>
    <property type="match status" value="1"/>
</dbReference>
<dbReference type="SUPFAM" id="SSF52540">
    <property type="entry name" value="P-loop containing nucleoside triphosphate hydrolases"/>
    <property type="match status" value="1"/>
</dbReference>
<sequence length="382" mass="44127">MRNKLAGKNIGVFFGTWAPLHIGHISAVHQAKRICDGVILAVSGHEGDRGEQIGLSLEKRFRYTRETFREDELIVVDKIDETAIPRYPKGWIQWLSLLEEVIEKNCEEKEVAITIFVGEPEYEQRLNHLRPTWKVVLIDRQLLPISATLIRENPLKYWQKIARPFRRHFSKNILIAGSASGGKTTLVKDLARSYGSPFSLEYARHYQEKYNVLDEELNAKDYIYLLANQYRQTSNEIEGTANNGLVFADTNSTVTKAYIDWYLTDDVQKAKAEGKTLIRPEELKALECQYQATIQQEKWDIIFIVPPVTKYVDDQFRDMTMAEETIRWAFHVHLLELFQQAGLADKLVILEAELTSEDPQGFYGRYQLAQTKIAELLDVTVW</sequence>
<keyword evidence="5" id="KW-1185">Reference proteome</keyword>
<reference evidence="4" key="2">
    <citation type="submission" date="2017-05" db="EMBL/GenBank/DDBJ databases">
        <authorList>
            <consortium name="The Broad Institute Genomics Platform"/>
            <consortium name="The Broad Institute Genomic Center for Infectious Diseases"/>
            <person name="Earl A."/>
            <person name="Manson A."/>
            <person name="Schwartman J."/>
            <person name="Gilmore M."/>
            <person name="Abouelleil A."/>
            <person name="Cao P."/>
            <person name="Chapman S."/>
            <person name="Cusick C."/>
            <person name="Shea T."/>
            <person name="Young S."/>
            <person name="Neafsey D."/>
            <person name="Nusbaum C."/>
            <person name="Birren B."/>
        </authorList>
    </citation>
    <scope>NUCLEOTIDE SEQUENCE</scope>
    <source>
        <strain evidence="4">9E7_DIV0242</strain>
    </source>
</reference>
<dbReference type="PANTHER" id="PTHR37512">
    <property type="entry name" value="TRIFUNCTIONAL NAD BIOSYNTHESIS/REGULATOR PROTEIN NADR"/>
    <property type="match status" value="1"/>
</dbReference>
<dbReference type="Gene3D" id="3.40.50.300">
    <property type="entry name" value="P-loop containing nucleotide triphosphate hydrolases"/>
    <property type="match status" value="1"/>
</dbReference>
<dbReference type="Pfam" id="PF13521">
    <property type="entry name" value="AAA_28"/>
    <property type="match status" value="1"/>
</dbReference>
<reference evidence="3" key="1">
    <citation type="submission" date="2017-05" db="EMBL/GenBank/DDBJ databases">
        <title>The Genome Sequence of Enterococcus sp. 9E7_DIV0242.</title>
        <authorList>
            <consortium name="The Broad Institute Genomics Platform"/>
            <consortium name="The Broad Institute Genomic Center for Infectious Diseases"/>
            <person name="Earl A."/>
            <person name="Manson A."/>
            <person name="Schwartman J."/>
            <person name="Gilmore M."/>
            <person name="Abouelleil A."/>
            <person name="Cao P."/>
            <person name="Chapman S."/>
            <person name="Cusick C."/>
            <person name="Shea T."/>
            <person name="Young S."/>
            <person name="Neafsey D."/>
            <person name="Nusbaum C."/>
            <person name="Birren B."/>
        </authorList>
    </citation>
    <scope>NUCLEOTIDE SEQUENCE [LARGE SCALE GENOMIC DNA]</scope>
    <source>
        <strain evidence="3">9E7_DIV0242</strain>
    </source>
</reference>
<evidence type="ECO:0000259" key="1">
    <source>
        <dbReference type="Pfam" id="PF01467"/>
    </source>
</evidence>
<dbReference type="AlphaFoldDB" id="A0A242K8P5"/>
<keyword evidence="3" id="KW-0548">Nucleotidyltransferase</keyword>
<feature type="domain" description="NadR/Ttd14 AAA" evidence="2">
    <location>
        <begin position="173"/>
        <end position="342"/>
    </location>
</feature>
<feature type="domain" description="Cytidyltransferase-like" evidence="1">
    <location>
        <begin position="12"/>
        <end position="114"/>
    </location>
</feature>
<keyword evidence="3" id="KW-0808">Transferase</keyword>
<dbReference type="InterPro" id="IPR038727">
    <property type="entry name" value="NadR/Ttd14_AAA_dom"/>
</dbReference>
<gene>
    <name evidence="3" type="ORF">A5888_002281</name>
    <name evidence="4" type="ORF">A5888_004160</name>
</gene>
<proteinExistence type="predicted"/>
<name>A0A242K8P5_9ENTE</name>
<dbReference type="PANTHER" id="PTHR37512:SF1">
    <property type="entry name" value="NADR_TTD14 AAA DOMAIN-CONTAINING PROTEIN"/>
    <property type="match status" value="1"/>
</dbReference>
<reference evidence="4" key="3">
    <citation type="submission" date="2024-03" db="EMBL/GenBank/DDBJ databases">
        <title>The Genome Sequence of Enterococcus sp. DIV0242b.</title>
        <authorList>
            <consortium name="The Broad Institute Genomics Platform"/>
            <consortium name="The Broad Institute Microbial Omics Core"/>
            <consortium name="The Broad Institute Genomic Center for Infectious Diseases"/>
            <person name="Earl A."/>
            <person name="Manson A."/>
            <person name="Gilmore M."/>
            <person name="Schwartman J."/>
            <person name="Shea T."/>
            <person name="Abouelleil A."/>
            <person name="Cao P."/>
            <person name="Chapman S."/>
            <person name="Cusick C."/>
            <person name="Young S."/>
            <person name="Neafsey D."/>
            <person name="Nusbaum C."/>
            <person name="Birren B."/>
        </authorList>
    </citation>
    <scope>NUCLEOTIDE SEQUENCE</scope>
    <source>
        <strain evidence="4">9E7_DIV0242</strain>
    </source>
</reference>
<dbReference type="NCBIfam" id="TIGR00125">
    <property type="entry name" value="cyt_tran_rel"/>
    <property type="match status" value="1"/>
</dbReference>
<dbReference type="InterPro" id="IPR052735">
    <property type="entry name" value="NAD_biosynth-regulator"/>
</dbReference>
<dbReference type="EMBL" id="CP147247">
    <property type="protein sequence ID" value="WYJ92387.1"/>
    <property type="molecule type" value="Genomic_DNA"/>
</dbReference>
<dbReference type="EMBL" id="NGMM01000003">
    <property type="protein sequence ID" value="OTP16067.1"/>
    <property type="molecule type" value="Genomic_DNA"/>
</dbReference>
<accession>A0A242K8P5</accession>
<evidence type="ECO:0000313" key="5">
    <source>
        <dbReference type="Proteomes" id="UP000195141"/>
    </source>
</evidence>
<dbReference type="Gene3D" id="3.40.50.620">
    <property type="entry name" value="HUPs"/>
    <property type="match status" value="1"/>
</dbReference>
<dbReference type="GO" id="GO:0016779">
    <property type="term" value="F:nucleotidyltransferase activity"/>
    <property type="evidence" value="ECO:0007669"/>
    <property type="project" value="UniProtKB-KW"/>
</dbReference>